<dbReference type="InterPro" id="IPR018114">
    <property type="entry name" value="TRYPSIN_HIS"/>
</dbReference>
<evidence type="ECO:0000313" key="5">
    <source>
        <dbReference type="EMBL" id="EDW58974.1"/>
    </source>
</evidence>
<keyword evidence="6" id="KW-1185">Reference proteome</keyword>
<feature type="chain" id="PRO_5002817278" description="Peptidase S1 domain-containing protein" evidence="3">
    <location>
        <begin position="23"/>
        <end position="317"/>
    </location>
</feature>
<dbReference type="MEROPS" id="S01.B25"/>
<dbReference type="InterPro" id="IPR051333">
    <property type="entry name" value="CLIP_Serine_Protease"/>
</dbReference>
<dbReference type="InterPro" id="IPR001254">
    <property type="entry name" value="Trypsin_dom"/>
</dbReference>
<dbReference type="Proteomes" id="UP000008792">
    <property type="component" value="Unassembled WGS sequence"/>
</dbReference>
<reference evidence="5 6" key="1">
    <citation type="journal article" date="2007" name="Nature">
        <title>Evolution of genes and genomes on the Drosophila phylogeny.</title>
        <authorList>
            <consortium name="Drosophila 12 Genomes Consortium"/>
            <person name="Clark A.G."/>
            <person name="Eisen M.B."/>
            <person name="Smith D.R."/>
            <person name="Bergman C.M."/>
            <person name="Oliver B."/>
            <person name="Markow T.A."/>
            <person name="Kaufman T.C."/>
            <person name="Kellis M."/>
            <person name="Gelbart W."/>
            <person name="Iyer V.N."/>
            <person name="Pollard D.A."/>
            <person name="Sackton T.B."/>
            <person name="Larracuente A.M."/>
            <person name="Singh N.D."/>
            <person name="Abad J.P."/>
            <person name="Abt D.N."/>
            <person name="Adryan B."/>
            <person name="Aguade M."/>
            <person name="Akashi H."/>
            <person name="Anderson W.W."/>
            <person name="Aquadro C.F."/>
            <person name="Ardell D.H."/>
            <person name="Arguello R."/>
            <person name="Artieri C.G."/>
            <person name="Barbash D.A."/>
            <person name="Barker D."/>
            <person name="Barsanti P."/>
            <person name="Batterham P."/>
            <person name="Batzoglou S."/>
            <person name="Begun D."/>
            <person name="Bhutkar A."/>
            <person name="Blanco E."/>
            <person name="Bosak S.A."/>
            <person name="Bradley R.K."/>
            <person name="Brand A.D."/>
            <person name="Brent M.R."/>
            <person name="Brooks A.N."/>
            <person name="Brown R.H."/>
            <person name="Butlin R.K."/>
            <person name="Caggese C."/>
            <person name="Calvi B.R."/>
            <person name="Bernardo de Carvalho A."/>
            <person name="Caspi A."/>
            <person name="Castrezana S."/>
            <person name="Celniker S.E."/>
            <person name="Chang J.L."/>
            <person name="Chapple C."/>
            <person name="Chatterji S."/>
            <person name="Chinwalla A."/>
            <person name="Civetta A."/>
            <person name="Clifton S.W."/>
            <person name="Comeron J.M."/>
            <person name="Costello J.C."/>
            <person name="Coyne J.A."/>
            <person name="Daub J."/>
            <person name="David R.G."/>
            <person name="Delcher A.L."/>
            <person name="Delehaunty K."/>
            <person name="Do C.B."/>
            <person name="Ebling H."/>
            <person name="Edwards K."/>
            <person name="Eickbush T."/>
            <person name="Evans J.D."/>
            <person name="Filipski A."/>
            <person name="Findeiss S."/>
            <person name="Freyhult E."/>
            <person name="Fulton L."/>
            <person name="Fulton R."/>
            <person name="Garcia A.C."/>
            <person name="Gardiner A."/>
            <person name="Garfield D.A."/>
            <person name="Garvin B.E."/>
            <person name="Gibson G."/>
            <person name="Gilbert D."/>
            <person name="Gnerre S."/>
            <person name="Godfrey J."/>
            <person name="Good R."/>
            <person name="Gotea V."/>
            <person name="Gravely B."/>
            <person name="Greenberg A.J."/>
            <person name="Griffiths-Jones S."/>
            <person name="Gross S."/>
            <person name="Guigo R."/>
            <person name="Gustafson E.A."/>
            <person name="Haerty W."/>
            <person name="Hahn M.W."/>
            <person name="Halligan D.L."/>
            <person name="Halpern A.L."/>
            <person name="Halter G.M."/>
            <person name="Han M.V."/>
            <person name="Heger A."/>
            <person name="Hillier L."/>
            <person name="Hinrichs A.S."/>
            <person name="Holmes I."/>
            <person name="Hoskins R.A."/>
            <person name="Hubisz M.J."/>
            <person name="Hultmark D."/>
            <person name="Huntley M.A."/>
            <person name="Jaffe D.B."/>
            <person name="Jagadeeshan S."/>
            <person name="Jeck W.R."/>
            <person name="Johnson J."/>
            <person name="Jones C.D."/>
            <person name="Jordan W.C."/>
            <person name="Karpen G.H."/>
            <person name="Kataoka E."/>
            <person name="Keightley P.D."/>
            <person name="Kheradpour P."/>
            <person name="Kirkness E.F."/>
            <person name="Koerich L.B."/>
            <person name="Kristiansen K."/>
            <person name="Kudrna D."/>
            <person name="Kulathinal R.J."/>
            <person name="Kumar S."/>
            <person name="Kwok R."/>
            <person name="Lander E."/>
            <person name="Langley C.H."/>
            <person name="Lapoint R."/>
            <person name="Lazzaro B.P."/>
            <person name="Lee S.J."/>
            <person name="Levesque L."/>
            <person name="Li R."/>
            <person name="Lin C.F."/>
            <person name="Lin M.F."/>
            <person name="Lindblad-Toh K."/>
            <person name="Llopart A."/>
            <person name="Long M."/>
            <person name="Low L."/>
            <person name="Lozovsky E."/>
            <person name="Lu J."/>
            <person name="Luo M."/>
            <person name="Machado C.A."/>
            <person name="Makalowski W."/>
            <person name="Marzo M."/>
            <person name="Matsuda M."/>
            <person name="Matzkin L."/>
            <person name="McAllister B."/>
            <person name="McBride C.S."/>
            <person name="McKernan B."/>
            <person name="McKernan K."/>
            <person name="Mendez-Lago M."/>
            <person name="Minx P."/>
            <person name="Mollenhauer M.U."/>
            <person name="Montooth K."/>
            <person name="Mount S.M."/>
            <person name="Mu X."/>
            <person name="Myers E."/>
            <person name="Negre B."/>
            <person name="Newfeld S."/>
            <person name="Nielsen R."/>
            <person name="Noor M.A."/>
            <person name="O'Grady P."/>
            <person name="Pachter L."/>
            <person name="Papaceit M."/>
            <person name="Parisi M.J."/>
            <person name="Parisi M."/>
            <person name="Parts L."/>
            <person name="Pedersen J.S."/>
            <person name="Pesole G."/>
            <person name="Phillippy A.M."/>
            <person name="Ponting C.P."/>
            <person name="Pop M."/>
            <person name="Porcelli D."/>
            <person name="Powell J.R."/>
            <person name="Prohaska S."/>
            <person name="Pruitt K."/>
            <person name="Puig M."/>
            <person name="Quesneville H."/>
            <person name="Ram K.R."/>
            <person name="Rand D."/>
            <person name="Rasmussen M.D."/>
            <person name="Reed L.K."/>
            <person name="Reenan R."/>
            <person name="Reily A."/>
            <person name="Remington K.A."/>
            <person name="Rieger T.T."/>
            <person name="Ritchie M.G."/>
            <person name="Robin C."/>
            <person name="Rogers Y.H."/>
            <person name="Rohde C."/>
            <person name="Rozas J."/>
            <person name="Rubenfield M.J."/>
            <person name="Ruiz A."/>
            <person name="Russo S."/>
            <person name="Salzberg S.L."/>
            <person name="Sanchez-Gracia A."/>
            <person name="Saranga D.J."/>
            <person name="Sato H."/>
            <person name="Schaeffer S.W."/>
            <person name="Schatz M.C."/>
            <person name="Schlenke T."/>
            <person name="Schwartz R."/>
            <person name="Segarra C."/>
            <person name="Singh R.S."/>
            <person name="Sirot L."/>
            <person name="Sirota M."/>
            <person name="Sisneros N.B."/>
            <person name="Smith C.D."/>
            <person name="Smith T.F."/>
            <person name="Spieth J."/>
            <person name="Stage D.E."/>
            <person name="Stark A."/>
            <person name="Stephan W."/>
            <person name="Strausberg R.L."/>
            <person name="Strempel S."/>
            <person name="Sturgill D."/>
            <person name="Sutton G."/>
            <person name="Sutton G.G."/>
            <person name="Tao W."/>
            <person name="Teichmann S."/>
            <person name="Tobari Y.N."/>
            <person name="Tomimura Y."/>
            <person name="Tsolas J.M."/>
            <person name="Valente V.L."/>
            <person name="Venter E."/>
            <person name="Venter J.C."/>
            <person name="Vicario S."/>
            <person name="Vieira F.G."/>
            <person name="Vilella A.J."/>
            <person name="Villasante A."/>
            <person name="Walenz B."/>
            <person name="Wang J."/>
            <person name="Wasserman M."/>
            <person name="Watts T."/>
            <person name="Wilson D."/>
            <person name="Wilson R.K."/>
            <person name="Wing R.A."/>
            <person name="Wolfner M.F."/>
            <person name="Wong A."/>
            <person name="Wong G.K."/>
            <person name="Wu C.I."/>
            <person name="Wu G."/>
            <person name="Yamamoto D."/>
            <person name="Yang H.P."/>
            <person name="Yang S.P."/>
            <person name="Yorke J.A."/>
            <person name="Yoshida K."/>
            <person name="Zdobnov E."/>
            <person name="Zhang P."/>
            <person name="Zhang Y."/>
            <person name="Zimin A.V."/>
            <person name="Baldwin J."/>
            <person name="Abdouelleil A."/>
            <person name="Abdulkadir J."/>
            <person name="Abebe A."/>
            <person name="Abera B."/>
            <person name="Abreu J."/>
            <person name="Acer S.C."/>
            <person name="Aftuck L."/>
            <person name="Alexander A."/>
            <person name="An P."/>
            <person name="Anderson E."/>
            <person name="Anderson S."/>
            <person name="Arachi H."/>
            <person name="Azer M."/>
            <person name="Bachantsang P."/>
            <person name="Barry A."/>
            <person name="Bayul T."/>
            <person name="Berlin A."/>
            <person name="Bessette D."/>
            <person name="Bloom T."/>
            <person name="Blye J."/>
            <person name="Boguslavskiy L."/>
            <person name="Bonnet C."/>
            <person name="Boukhgalter B."/>
            <person name="Bourzgui I."/>
            <person name="Brown A."/>
            <person name="Cahill P."/>
            <person name="Channer S."/>
            <person name="Cheshatsang Y."/>
            <person name="Chuda L."/>
            <person name="Citroen M."/>
            <person name="Collymore A."/>
            <person name="Cooke P."/>
            <person name="Costello M."/>
            <person name="D'Aco K."/>
            <person name="Daza R."/>
            <person name="De Haan G."/>
            <person name="DeGray S."/>
            <person name="DeMaso C."/>
            <person name="Dhargay N."/>
            <person name="Dooley K."/>
            <person name="Dooley E."/>
            <person name="Doricent M."/>
            <person name="Dorje P."/>
            <person name="Dorjee K."/>
            <person name="Dupes A."/>
            <person name="Elong R."/>
            <person name="Falk J."/>
            <person name="Farina A."/>
            <person name="Faro S."/>
            <person name="Ferguson D."/>
            <person name="Fisher S."/>
            <person name="Foley C.D."/>
            <person name="Franke A."/>
            <person name="Friedrich D."/>
            <person name="Gadbois L."/>
            <person name="Gearin G."/>
            <person name="Gearin C.R."/>
            <person name="Giannoukos G."/>
            <person name="Goode T."/>
            <person name="Graham J."/>
            <person name="Grandbois E."/>
            <person name="Grewal S."/>
            <person name="Gyaltsen K."/>
            <person name="Hafez N."/>
            <person name="Hagos B."/>
            <person name="Hall J."/>
            <person name="Henson C."/>
            <person name="Hollinger A."/>
            <person name="Honan T."/>
            <person name="Huard M.D."/>
            <person name="Hughes L."/>
            <person name="Hurhula B."/>
            <person name="Husby M.E."/>
            <person name="Kamat A."/>
            <person name="Kanga B."/>
            <person name="Kashin S."/>
            <person name="Khazanovich D."/>
            <person name="Kisner P."/>
            <person name="Lance K."/>
            <person name="Lara M."/>
            <person name="Lee W."/>
            <person name="Lennon N."/>
            <person name="Letendre F."/>
            <person name="LeVine R."/>
            <person name="Lipovsky A."/>
            <person name="Liu X."/>
            <person name="Liu J."/>
            <person name="Liu S."/>
            <person name="Lokyitsang T."/>
            <person name="Lokyitsang Y."/>
            <person name="Lubonja R."/>
            <person name="Lui A."/>
            <person name="MacDonald P."/>
            <person name="Magnisalis V."/>
            <person name="Maru K."/>
            <person name="Matthews C."/>
            <person name="McCusker W."/>
            <person name="McDonough S."/>
            <person name="Mehta T."/>
            <person name="Meldrim J."/>
            <person name="Meneus L."/>
            <person name="Mihai O."/>
            <person name="Mihalev A."/>
            <person name="Mihova T."/>
            <person name="Mittelman R."/>
            <person name="Mlenga V."/>
            <person name="Montmayeur A."/>
            <person name="Mulrain L."/>
            <person name="Navidi A."/>
            <person name="Naylor J."/>
            <person name="Negash T."/>
            <person name="Nguyen T."/>
            <person name="Nguyen N."/>
            <person name="Nicol R."/>
            <person name="Norbu C."/>
            <person name="Norbu N."/>
            <person name="Novod N."/>
            <person name="O'Neill B."/>
            <person name="Osman S."/>
            <person name="Markiewicz E."/>
            <person name="Oyono O.L."/>
            <person name="Patti C."/>
            <person name="Phunkhang P."/>
            <person name="Pierre F."/>
            <person name="Priest M."/>
            <person name="Raghuraman S."/>
            <person name="Rege F."/>
            <person name="Reyes R."/>
            <person name="Rise C."/>
            <person name="Rogov P."/>
            <person name="Ross K."/>
            <person name="Ryan E."/>
            <person name="Settipalli S."/>
            <person name="Shea T."/>
            <person name="Sherpa N."/>
            <person name="Shi L."/>
            <person name="Shih D."/>
            <person name="Sparrow T."/>
            <person name="Spaulding J."/>
            <person name="Stalker J."/>
            <person name="Stange-Thomann N."/>
            <person name="Stavropoulos S."/>
            <person name="Stone C."/>
            <person name="Strader C."/>
            <person name="Tesfaye S."/>
            <person name="Thomson T."/>
            <person name="Thoulutsang Y."/>
            <person name="Thoulutsang D."/>
            <person name="Topham K."/>
            <person name="Topping I."/>
            <person name="Tsamla T."/>
            <person name="Vassiliev H."/>
            <person name="Vo A."/>
            <person name="Wangchuk T."/>
            <person name="Wangdi T."/>
            <person name="Weiand M."/>
            <person name="Wilkinson J."/>
            <person name="Wilson A."/>
            <person name="Yadav S."/>
            <person name="Young G."/>
            <person name="Yu Q."/>
            <person name="Zembek L."/>
            <person name="Zhong D."/>
            <person name="Zimmer A."/>
            <person name="Zwirko Z."/>
            <person name="Jaffe D.B."/>
            <person name="Alvarez P."/>
            <person name="Brockman W."/>
            <person name="Butler J."/>
            <person name="Chin C."/>
            <person name="Gnerre S."/>
            <person name="Grabherr M."/>
            <person name="Kleber M."/>
            <person name="Mauceli E."/>
            <person name="MacCallum I."/>
        </authorList>
    </citation>
    <scope>NUCLEOTIDE SEQUENCE [LARGE SCALE GENOMIC DNA]</scope>
    <source>
        <strain evidence="6">Tucson 15010-1051.87</strain>
    </source>
</reference>
<dbReference type="PROSITE" id="PS00134">
    <property type="entry name" value="TRYPSIN_HIS"/>
    <property type="match status" value="1"/>
</dbReference>
<dbReference type="FunCoup" id="B4M5P8">
    <property type="interactions" value="4"/>
</dbReference>
<dbReference type="FunFam" id="2.40.10.10:FF:000157">
    <property type="entry name" value="GH18608p"/>
    <property type="match status" value="1"/>
</dbReference>
<dbReference type="Gene3D" id="2.40.10.10">
    <property type="entry name" value="Trypsin-like serine proteases"/>
    <property type="match status" value="2"/>
</dbReference>
<keyword evidence="2" id="KW-0720">Serine protease</keyword>
<dbReference type="CDD" id="cd00190">
    <property type="entry name" value="Tryp_SPc"/>
    <property type="match status" value="1"/>
</dbReference>
<evidence type="ECO:0000313" key="6">
    <source>
        <dbReference type="Proteomes" id="UP000008792"/>
    </source>
</evidence>
<evidence type="ECO:0000259" key="4">
    <source>
        <dbReference type="PROSITE" id="PS50240"/>
    </source>
</evidence>
<evidence type="ECO:0000256" key="2">
    <source>
        <dbReference type="RuleBase" id="RU363034"/>
    </source>
</evidence>
<dbReference type="InterPro" id="IPR043504">
    <property type="entry name" value="Peptidase_S1_PA_chymotrypsin"/>
</dbReference>
<keyword evidence="3" id="KW-0732">Signal</keyword>
<dbReference type="OrthoDB" id="6339452at2759"/>
<keyword evidence="1" id="KW-1015">Disulfide bond</keyword>
<dbReference type="KEGG" id="dvi:6632780"/>
<dbReference type="GO" id="GO:0004252">
    <property type="term" value="F:serine-type endopeptidase activity"/>
    <property type="evidence" value="ECO:0007669"/>
    <property type="project" value="InterPro"/>
</dbReference>
<dbReference type="OMA" id="NFIAIGW"/>
<feature type="domain" description="Peptidase S1" evidence="4">
    <location>
        <begin position="71"/>
        <end position="314"/>
    </location>
</feature>
<gene>
    <name evidence="5" type="primary">Dvir\GJ10535</name>
    <name evidence="5" type="ORF">Dvir_GJ10535</name>
</gene>
<organism evidence="5 6">
    <name type="scientific">Drosophila virilis</name>
    <name type="common">Fruit fly</name>
    <dbReference type="NCBI Taxonomy" id="7244"/>
    <lineage>
        <taxon>Eukaryota</taxon>
        <taxon>Metazoa</taxon>
        <taxon>Ecdysozoa</taxon>
        <taxon>Arthropoda</taxon>
        <taxon>Hexapoda</taxon>
        <taxon>Insecta</taxon>
        <taxon>Pterygota</taxon>
        <taxon>Neoptera</taxon>
        <taxon>Endopterygota</taxon>
        <taxon>Diptera</taxon>
        <taxon>Brachycera</taxon>
        <taxon>Muscomorpha</taxon>
        <taxon>Ephydroidea</taxon>
        <taxon>Drosophilidae</taxon>
        <taxon>Drosophila</taxon>
    </lineage>
</organism>
<dbReference type="GO" id="GO:0006508">
    <property type="term" value="P:proteolysis"/>
    <property type="evidence" value="ECO:0007669"/>
    <property type="project" value="UniProtKB-KW"/>
</dbReference>
<proteinExistence type="predicted"/>
<dbReference type="eggNOG" id="KOG3627">
    <property type="taxonomic scope" value="Eukaryota"/>
</dbReference>
<dbReference type="PROSITE" id="PS00135">
    <property type="entry name" value="TRYPSIN_SER"/>
    <property type="match status" value="1"/>
</dbReference>
<dbReference type="PROSITE" id="PS50240">
    <property type="entry name" value="TRYPSIN_DOM"/>
    <property type="match status" value="1"/>
</dbReference>
<dbReference type="InterPro" id="IPR009003">
    <property type="entry name" value="Peptidase_S1_PA"/>
</dbReference>
<evidence type="ECO:0000256" key="1">
    <source>
        <dbReference type="ARBA" id="ARBA00023157"/>
    </source>
</evidence>
<dbReference type="PhylomeDB" id="B4M5P8"/>
<dbReference type="PANTHER" id="PTHR24260:SF147">
    <property type="entry name" value="EG:BACR7A4.3 PROTEIN-RELATED"/>
    <property type="match status" value="1"/>
</dbReference>
<keyword evidence="2" id="KW-0645">Protease</keyword>
<dbReference type="STRING" id="7244.B4M5P8"/>
<dbReference type="PANTHER" id="PTHR24260">
    <property type="match status" value="1"/>
</dbReference>
<dbReference type="SUPFAM" id="SSF50494">
    <property type="entry name" value="Trypsin-like serine proteases"/>
    <property type="match status" value="1"/>
</dbReference>
<dbReference type="InterPro" id="IPR033116">
    <property type="entry name" value="TRYPSIN_SER"/>
</dbReference>
<dbReference type="EMBL" id="CH940652">
    <property type="protein sequence ID" value="EDW58974.1"/>
    <property type="molecule type" value="Genomic_DNA"/>
</dbReference>
<dbReference type="AlphaFoldDB" id="B4M5P8"/>
<keyword evidence="2 5" id="KW-0378">Hydrolase</keyword>
<feature type="signal peptide" evidence="3">
    <location>
        <begin position="1"/>
        <end position="22"/>
    </location>
</feature>
<name>B4M5P8_DROVI</name>
<accession>B4M5P8</accession>
<protein>
    <recommendedName>
        <fullName evidence="4">Peptidase S1 domain-containing protein</fullName>
    </recommendedName>
</protein>
<sequence>MALIKAACVLLTIVVQVSFALGQDPDPALKQSCTQLKRDIFEERVPFSFLFANAPVQWETIDSCHGSRPLIVGGTPAEPKEFPHMARLGNRDNSNKTKWLCGGTLISKRLVLTAAHCLYSPNGAVNVVRLGELDFASDKDDAQPEDFGVQKIIEHPDYNYTILYNDIALLQLDRAVSFNVYKHPACLPFHDGQGSENFIAIGWGQQRFAASKESTKLLKVQLKNFGNECLTTTNLMELPNGYNVSTMLCIGSPENRDTCNGDSGGPVLNYHDEYPCMYHVMGVTSVGIGCDTGNVPSIYTRVHSYLDWIKQEIANSN</sequence>
<dbReference type="PRINTS" id="PR00722">
    <property type="entry name" value="CHYMOTRYPSIN"/>
</dbReference>
<dbReference type="SMR" id="B4M5P8"/>
<evidence type="ECO:0000256" key="3">
    <source>
        <dbReference type="SAM" id="SignalP"/>
    </source>
</evidence>
<dbReference type="InParanoid" id="B4M5P8"/>
<dbReference type="HOGENOM" id="CLU_006842_0_3_1"/>
<dbReference type="Pfam" id="PF00089">
    <property type="entry name" value="Trypsin"/>
    <property type="match status" value="1"/>
</dbReference>
<dbReference type="InterPro" id="IPR001314">
    <property type="entry name" value="Peptidase_S1A"/>
</dbReference>
<dbReference type="SMART" id="SM00020">
    <property type="entry name" value="Tryp_SPc"/>
    <property type="match status" value="1"/>
</dbReference>